<evidence type="ECO:0000256" key="8">
    <source>
        <dbReference type="PROSITE-ProRule" id="PRU01360"/>
    </source>
</evidence>
<organism evidence="12 13">
    <name type="scientific">Saccharicrinis fermentans DSM 9555 = JCM 21142</name>
    <dbReference type="NCBI Taxonomy" id="869213"/>
    <lineage>
        <taxon>Bacteria</taxon>
        <taxon>Pseudomonadati</taxon>
        <taxon>Bacteroidota</taxon>
        <taxon>Bacteroidia</taxon>
        <taxon>Marinilabiliales</taxon>
        <taxon>Marinilabiliaceae</taxon>
        <taxon>Saccharicrinis</taxon>
    </lineage>
</organism>
<evidence type="ECO:0000256" key="5">
    <source>
        <dbReference type="ARBA" id="ARBA00023077"/>
    </source>
</evidence>
<protein>
    <submittedName>
        <fullName evidence="12">Vitamin B12/cobalamin outer membrane transporter</fullName>
    </submittedName>
</protein>
<gene>
    <name evidence="12" type="ORF">JCM21142_104167</name>
</gene>
<dbReference type="EMBL" id="BAMD01000087">
    <property type="protein sequence ID" value="GAF05433.1"/>
    <property type="molecule type" value="Genomic_DNA"/>
</dbReference>
<dbReference type="SUPFAM" id="SSF56935">
    <property type="entry name" value="Porins"/>
    <property type="match status" value="1"/>
</dbReference>
<name>W7YD62_9BACT</name>
<reference evidence="12 13" key="1">
    <citation type="journal article" date="2014" name="Genome Announc.">
        <title>Draft Genome Sequence of Cytophaga fermentans JCM 21142T, a Facultative Anaerobe Isolated from Marine Mud.</title>
        <authorList>
            <person name="Starns D."/>
            <person name="Oshima K."/>
            <person name="Suda W."/>
            <person name="Iino T."/>
            <person name="Yuki M."/>
            <person name="Inoue J."/>
            <person name="Kitamura K."/>
            <person name="Iida T."/>
            <person name="Darby A."/>
            <person name="Hattori M."/>
            <person name="Ohkuma M."/>
        </authorList>
    </citation>
    <scope>NUCLEOTIDE SEQUENCE [LARGE SCALE GENOMIC DNA]</scope>
    <source>
        <strain evidence="12 13">JCM 21142</strain>
    </source>
</reference>
<proteinExistence type="inferred from homology"/>
<keyword evidence="4 8" id="KW-0812">Transmembrane</keyword>
<dbReference type="STRING" id="869213.GCA_000517085_01679"/>
<evidence type="ECO:0000313" key="13">
    <source>
        <dbReference type="Proteomes" id="UP000019402"/>
    </source>
</evidence>
<dbReference type="GO" id="GO:0044718">
    <property type="term" value="P:siderophore transmembrane transport"/>
    <property type="evidence" value="ECO:0007669"/>
    <property type="project" value="TreeGrafter"/>
</dbReference>
<comment type="caution">
    <text evidence="12">The sequence shown here is derived from an EMBL/GenBank/DDBJ whole genome shotgun (WGS) entry which is preliminary data.</text>
</comment>
<dbReference type="InterPro" id="IPR000531">
    <property type="entry name" value="Beta-barrel_TonB"/>
</dbReference>
<dbReference type="OrthoDB" id="9759247at2"/>
<evidence type="ECO:0000256" key="6">
    <source>
        <dbReference type="ARBA" id="ARBA00023136"/>
    </source>
</evidence>
<keyword evidence="7 8" id="KW-0998">Cell outer membrane</keyword>
<dbReference type="PROSITE" id="PS52016">
    <property type="entry name" value="TONB_DEPENDENT_REC_3"/>
    <property type="match status" value="1"/>
</dbReference>
<keyword evidence="13" id="KW-1185">Reference proteome</keyword>
<feature type="domain" description="TonB-dependent receptor-like beta-barrel" evidence="10">
    <location>
        <begin position="275"/>
        <end position="717"/>
    </location>
</feature>
<accession>W7YD62</accession>
<feature type="domain" description="TonB-dependent receptor plug" evidence="11">
    <location>
        <begin position="129"/>
        <end position="218"/>
    </location>
</feature>
<evidence type="ECO:0000256" key="2">
    <source>
        <dbReference type="ARBA" id="ARBA00022448"/>
    </source>
</evidence>
<dbReference type="InterPro" id="IPR036942">
    <property type="entry name" value="Beta-barrel_TonB_sf"/>
</dbReference>
<dbReference type="Gene3D" id="2.170.130.10">
    <property type="entry name" value="TonB-dependent receptor, plug domain"/>
    <property type="match status" value="1"/>
</dbReference>
<comment type="similarity">
    <text evidence="8 9">Belongs to the TonB-dependent receptor family.</text>
</comment>
<dbReference type="InterPro" id="IPR039426">
    <property type="entry name" value="TonB-dep_rcpt-like"/>
</dbReference>
<dbReference type="GO" id="GO:0015344">
    <property type="term" value="F:siderophore uptake transmembrane transporter activity"/>
    <property type="evidence" value="ECO:0007669"/>
    <property type="project" value="TreeGrafter"/>
</dbReference>
<dbReference type="InterPro" id="IPR012910">
    <property type="entry name" value="Plug_dom"/>
</dbReference>
<evidence type="ECO:0000259" key="11">
    <source>
        <dbReference type="Pfam" id="PF07715"/>
    </source>
</evidence>
<evidence type="ECO:0000259" key="10">
    <source>
        <dbReference type="Pfam" id="PF00593"/>
    </source>
</evidence>
<dbReference type="Pfam" id="PF07715">
    <property type="entry name" value="Plug"/>
    <property type="match status" value="1"/>
</dbReference>
<keyword evidence="5 9" id="KW-0798">TonB box</keyword>
<dbReference type="Pfam" id="PF00593">
    <property type="entry name" value="TonB_dep_Rec_b-barrel"/>
    <property type="match status" value="1"/>
</dbReference>
<dbReference type="eggNOG" id="COG4771">
    <property type="taxonomic scope" value="Bacteria"/>
</dbReference>
<dbReference type="Proteomes" id="UP000019402">
    <property type="component" value="Unassembled WGS sequence"/>
</dbReference>
<dbReference type="RefSeq" id="WP_027471448.1">
    <property type="nucleotide sequence ID" value="NZ_BAMD01000087.1"/>
</dbReference>
<dbReference type="PANTHER" id="PTHR30069">
    <property type="entry name" value="TONB-DEPENDENT OUTER MEMBRANE RECEPTOR"/>
    <property type="match status" value="1"/>
</dbReference>
<evidence type="ECO:0000256" key="4">
    <source>
        <dbReference type="ARBA" id="ARBA00022692"/>
    </source>
</evidence>
<evidence type="ECO:0000256" key="7">
    <source>
        <dbReference type="ARBA" id="ARBA00023237"/>
    </source>
</evidence>
<keyword evidence="3 8" id="KW-1134">Transmembrane beta strand</keyword>
<dbReference type="InterPro" id="IPR037066">
    <property type="entry name" value="Plug_dom_sf"/>
</dbReference>
<evidence type="ECO:0000313" key="12">
    <source>
        <dbReference type="EMBL" id="GAF05433.1"/>
    </source>
</evidence>
<dbReference type="Gene3D" id="2.40.170.20">
    <property type="entry name" value="TonB-dependent receptor, beta-barrel domain"/>
    <property type="match status" value="1"/>
</dbReference>
<evidence type="ECO:0000256" key="3">
    <source>
        <dbReference type="ARBA" id="ARBA00022452"/>
    </source>
</evidence>
<evidence type="ECO:0000256" key="1">
    <source>
        <dbReference type="ARBA" id="ARBA00004571"/>
    </source>
</evidence>
<keyword evidence="2 8" id="KW-0813">Transport</keyword>
<dbReference type="AlphaFoldDB" id="W7YD62"/>
<sequence length="752" mass="84544">MNFKRILVYWLMAILLLTNIIVSYGQQQIRLLDEESFLPIKGATYTYGTQAGISDSNGIVEYERKDGIGMQFSHINYGEWIWTDQQLQVLAKKGYGYRKSISVRIFPVTILAVRSKQTPSLGIKLEYHDRMAHDAAGILNQTPMLNSIRKSGNYGFDPVFRGFKYDQLNIVLNGVQSTTAACPNRMDPPTSQMAPNMIDRIEVLKGPHALRYGTGFGGTVNLVPSKLRFTRQNDAYGRLSSGYQSNGSVLTSEAQIGFRGESYDISLFGAWTQGGDYETGNNQTVQSDFERASFGTNIGLKLGNTQELNVSAIYNRARDVDFPALGMDLRKDDTWIMNARHTIRMDNTKLKSWNTTVFASFVDHLMDNLLKKIEPRMMNARTPASTYNYGARTEGVWSFAKGSLFAGADWRVEGAEGTRTREFLMGSNAGKSFEDNAWQDSYIAKNGFFGEYHLQTGQYHFVFSGRIEVNSAKVNDGSDEFTQVYGDVNQLQVNPSFSVGASRKLNQSTTVGLWLGRAQRSGGLTERFINYFSVGQDPYEMLGNPQLDAEVNNQLDMTVQWLTGKSVFNLDVFASYMQDFISSVIDTNLTAQLATSPGVRRFVNIDKAFKTGFEINWTQRLGAGLQHQLGIAYTYAQDLKREEPLPEIAPLDFRYLLRGDYFSEKLQPELSFRHVMEQSRVSNEFGETKTPSFSLLDVKLSYTISHSIQVSAGVNNLFNENYYEHLSRSVHGTSGPIFAPGRNVFGLMSIRF</sequence>
<dbReference type="GO" id="GO:0009279">
    <property type="term" value="C:cell outer membrane"/>
    <property type="evidence" value="ECO:0007669"/>
    <property type="project" value="UniProtKB-SubCell"/>
</dbReference>
<dbReference type="PANTHER" id="PTHR30069:SF49">
    <property type="entry name" value="OUTER MEMBRANE PROTEIN C"/>
    <property type="match status" value="1"/>
</dbReference>
<keyword evidence="6 8" id="KW-0472">Membrane</keyword>
<evidence type="ECO:0000256" key="9">
    <source>
        <dbReference type="RuleBase" id="RU003357"/>
    </source>
</evidence>
<comment type="subcellular location">
    <subcellularLocation>
        <location evidence="1 8">Cell outer membrane</location>
        <topology evidence="1 8">Multi-pass membrane protein</topology>
    </subcellularLocation>
</comment>